<name>A0A0E9W7F3_ANGAN</name>
<organism evidence="1">
    <name type="scientific">Anguilla anguilla</name>
    <name type="common">European freshwater eel</name>
    <name type="synonym">Muraena anguilla</name>
    <dbReference type="NCBI Taxonomy" id="7936"/>
    <lineage>
        <taxon>Eukaryota</taxon>
        <taxon>Metazoa</taxon>
        <taxon>Chordata</taxon>
        <taxon>Craniata</taxon>
        <taxon>Vertebrata</taxon>
        <taxon>Euteleostomi</taxon>
        <taxon>Actinopterygii</taxon>
        <taxon>Neopterygii</taxon>
        <taxon>Teleostei</taxon>
        <taxon>Anguilliformes</taxon>
        <taxon>Anguillidae</taxon>
        <taxon>Anguilla</taxon>
    </lineage>
</organism>
<accession>A0A0E9W7F3</accession>
<evidence type="ECO:0000313" key="1">
    <source>
        <dbReference type="EMBL" id="JAH85520.1"/>
    </source>
</evidence>
<reference evidence="1" key="2">
    <citation type="journal article" date="2015" name="Fish Shellfish Immunol.">
        <title>Early steps in the European eel (Anguilla anguilla)-Vibrio vulnificus interaction in the gills: Role of the RtxA13 toxin.</title>
        <authorList>
            <person name="Callol A."/>
            <person name="Pajuelo D."/>
            <person name="Ebbesson L."/>
            <person name="Teles M."/>
            <person name="MacKenzie S."/>
            <person name="Amaro C."/>
        </authorList>
    </citation>
    <scope>NUCLEOTIDE SEQUENCE</scope>
</reference>
<dbReference type="EMBL" id="GBXM01023057">
    <property type="protein sequence ID" value="JAH85520.1"/>
    <property type="molecule type" value="Transcribed_RNA"/>
</dbReference>
<proteinExistence type="predicted"/>
<dbReference type="AlphaFoldDB" id="A0A0E9W7F3"/>
<sequence>MFCNDEVMFPCLYCTLRRMGSSIPGGSMCLLIFASTSNPWLSLLISKTFVLTFGTRMGLNYDSWVYHQNFLF</sequence>
<protein>
    <submittedName>
        <fullName evidence="1">Uncharacterized protein</fullName>
    </submittedName>
</protein>
<reference evidence="1" key="1">
    <citation type="submission" date="2014-11" db="EMBL/GenBank/DDBJ databases">
        <authorList>
            <person name="Amaro Gonzalez C."/>
        </authorList>
    </citation>
    <scope>NUCLEOTIDE SEQUENCE</scope>
</reference>